<dbReference type="PANTHER" id="PTHR21666">
    <property type="entry name" value="PEPTIDASE-RELATED"/>
    <property type="match status" value="1"/>
</dbReference>
<dbReference type="RefSeq" id="WP_207687590.1">
    <property type="nucleotide sequence ID" value="NZ_CP061799.1"/>
</dbReference>
<protein>
    <submittedName>
        <fullName evidence="3">Peptidase M23 domain-containing protein</fullName>
    </submittedName>
</protein>
<evidence type="ECO:0000259" key="2">
    <source>
        <dbReference type="Pfam" id="PF01551"/>
    </source>
</evidence>
<dbReference type="CDD" id="cd12797">
    <property type="entry name" value="M23_peptidase"/>
    <property type="match status" value="1"/>
</dbReference>
<dbReference type="GO" id="GO:0004222">
    <property type="term" value="F:metalloendopeptidase activity"/>
    <property type="evidence" value="ECO:0007669"/>
    <property type="project" value="TreeGrafter"/>
</dbReference>
<dbReference type="InterPro" id="IPR011055">
    <property type="entry name" value="Dup_hybrid_motif"/>
</dbReference>
<dbReference type="FunFam" id="2.70.70.10:FF:000006">
    <property type="entry name" value="M23 family peptidase"/>
    <property type="match status" value="1"/>
</dbReference>
<evidence type="ECO:0000256" key="1">
    <source>
        <dbReference type="SAM" id="Phobius"/>
    </source>
</evidence>
<dbReference type="InterPro" id="IPR016047">
    <property type="entry name" value="M23ase_b-sheet_dom"/>
</dbReference>
<reference evidence="3" key="1">
    <citation type="journal article" date="2021" name="Microb. Physiol.">
        <title>Proteogenomic Insights into the Physiology of Marine, Sulfate-Reducing, Filamentous Desulfonema limicola and Desulfonema magnum.</title>
        <authorList>
            <person name="Schnaars V."/>
            <person name="Wohlbrand L."/>
            <person name="Scheve S."/>
            <person name="Hinrichs C."/>
            <person name="Reinhardt R."/>
            <person name="Rabus R."/>
        </authorList>
    </citation>
    <scope>NUCLEOTIDE SEQUENCE</scope>
    <source>
        <strain evidence="3">5ac10</strain>
    </source>
</reference>
<dbReference type="SUPFAM" id="SSF51261">
    <property type="entry name" value="Duplicated hybrid motif"/>
    <property type="match status" value="1"/>
</dbReference>
<sequence length="306" mass="33512">MNKITLLILSSNGTPIKFTVSRLTIFLFVLITLAGLAGIGAGANDYYKLKNKGFDIQELEAKIASRDKLLLSQRKQIQTFSHEINSLKSEIIALNDFEKQVRIIANLDHLDNQTSLFGVGGSTPEDLDSKLNLKESHKSLIREMHDHVDELNIAAHVQKEGFESLLLELDEKKYLLACTPAIRPAKGLYTSTFGRRKSPFTGLSEFHKGLDIAGPEGTAVIAPASGTVTFASAKGAFGNLMIINHGHGLVTRYAHLSQFLKKPGDKVKRGDKIALTGNTGRSTGPHLHYEVSLNGIPVDPQKYILN</sequence>
<dbReference type="PANTHER" id="PTHR21666:SF270">
    <property type="entry name" value="MUREIN HYDROLASE ACTIVATOR ENVC"/>
    <property type="match status" value="1"/>
</dbReference>
<dbReference type="AlphaFoldDB" id="A0A975GHP9"/>
<evidence type="ECO:0000313" key="4">
    <source>
        <dbReference type="Proteomes" id="UP000663720"/>
    </source>
</evidence>
<dbReference type="EMBL" id="CP061799">
    <property type="protein sequence ID" value="QTA81569.1"/>
    <property type="molecule type" value="Genomic_DNA"/>
</dbReference>
<accession>A0A975GHP9</accession>
<dbReference type="KEGG" id="dli:dnl_39070"/>
<evidence type="ECO:0000313" key="3">
    <source>
        <dbReference type="EMBL" id="QTA81569.1"/>
    </source>
</evidence>
<gene>
    <name evidence="3" type="ORF">dnl_39070</name>
</gene>
<name>A0A975GHP9_9BACT</name>
<dbReference type="Pfam" id="PF01551">
    <property type="entry name" value="Peptidase_M23"/>
    <property type="match status" value="1"/>
</dbReference>
<keyword evidence="1" id="KW-0812">Transmembrane</keyword>
<organism evidence="3 4">
    <name type="scientific">Desulfonema limicola</name>
    <dbReference type="NCBI Taxonomy" id="45656"/>
    <lineage>
        <taxon>Bacteria</taxon>
        <taxon>Pseudomonadati</taxon>
        <taxon>Thermodesulfobacteriota</taxon>
        <taxon>Desulfobacteria</taxon>
        <taxon>Desulfobacterales</taxon>
        <taxon>Desulfococcaceae</taxon>
        <taxon>Desulfonema</taxon>
    </lineage>
</organism>
<dbReference type="Gene3D" id="2.70.70.10">
    <property type="entry name" value="Glucose Permease (Domain IIA)"/>
    <property type="match status" value="1"/>
</dbReference>
<keyword evidence="1" id="KW-0472">Membrane</keyword>
<keyword evidence="1" id="KW-1133">Transmembrane helix</keyword>
<proteinExistence type="predicted"/>
<dbReference type="InterPro" id="IPR050570">
    <property type="entry name" value="Cell_wall_metabolism_enzyme"/>
</dbReference>
<keyword evidence="4" id="KW-1185">Reference proteome</keyword>
<feature type="domain" description="M23ase beta-sheet core" evidence="2">
    <location>
        <begin position="206"/>
        <end position="300"/>
    </location>
</feature>
<dbReference type="Proteomes" id="UP000663720">
    <property type="component" value="Chromosome"/>
</dbReference>
<feature type="transmembrane region" description="Helical" evidence="1">
    <location>
        <begin position="23"/>
        <end position="43"/>
    </location>
</feature>